<dbReference type="SUPFAM" id="SSF46955">
    <property type="entry name" value="Putative DNA-binding domain"/>
    <property type="match status" value="1"/>
</dbReference>
<comment type="caution">
    <text evidence="2">The sequence shown here is derived from an EMBL/GenBank/DDBJ whole genome shotgun (WGS) entry which is preliminary data.</text>
</comment>
<keyword evidence="3" id="KW-1185">Reference proteome</keyword>
<reference evidence="2 3" key="1">
    <citation type="submission" date="2019-10" db="EMBL/GenBank/DDBJ databases">
        <title>Nocardia macrotermitis sp. nov. and Nocardia aurantia sp. nov., isolated from the gut of fungus growing-termite Macrotermes natalensis.</title>
        <authorList>
            <person name="Benndorf R."/>
            <person name="Schwitalla J."/>
            <person name="Martin K."/>
            <person name="De Beer W."/>
            <person name="Kaster A.-K."/>
            <person name="Vollmers J."/>
            <person name="Poulsen M."/>
            <person name="Beemelmanns C."/>
        </authorList>
    </citation>
    <scope>NUCLEOTIDE SEQUENCE [LARGE SCALE GENOMIC DNA]</scope>
    <source>
        <strain evidence="2 3">RB20</strain>
    </source>
</reference>
<dbReference type="GO" id="GO:0003677">
    <property type="term" value="F:DNA binding"/>
    <property type="evidence" value="ECO:0007669"/>
    <property type="project" value="InterPro"/>
</dbReference>
<name>A0A7K0DA75_9NOCA</name>
<feature type="domain" description="Helix-turn-helix" evidence="1">
    <location>
        <begin position="20"/>
        <end position="62"/>
    </location>
</feature>
<dbReference type="Pfam" id="PF12728">
    <property type="entry name" value="HTH_17"/>
    <property type="match status" value="1"/>
</dbReference>
<sequence>MTSSRPRKDAEGRGTTLIRLSEAAALVDVHVKTLRRWISEGKLTGYRLASNQIRIDQGELLNLARPMPTVALDGAVDRKGVA</sequence>
<dbReference type="EMBL" id="WEGK01000014">
    <property type="protein sequence ID" value="MQY22686.1"/>
    <property type="molecule type" value="Genomic_DNA"/>
</dbReference>
<dbReference type="InterPro" id="IPR009061">
    <property type="entry name" value="DNA-bd_dom_put_sf"/>
</dbReference>
<evidence type="ECO:0000259" key="1">
    <source>
        <dbReference type="Pfam" id="PF12728"/>
    </source>
</evidence>
<dbReference type="Gene3D" id="1.10.1660.10">
    <property type="match status" value="1"/>
</dbReference>
<dbReference type="Proteomes" id="UP000438448">
    <property type="component" value="Unassembled WGS sequence"/>
</dbReference>
<dbReference type="InterPro" id="IPR041657">
    <property type="entry name" value="HTH_17"/>
</dbReference>
<evidence type="ECO:0000313" key="2">
    <source>
        <dbReference type="EMBL" id="MQY22686.1"/>
    </source>
</evidence>
<gene>
    <name evidence="2" type="ORF">NRB20_58080</name>
</gene>
<dbReference type="AlphaFoldDB" id="A0A7K0DA75"/>
<evidence type="ECO:0000313" key="3">
    <source>
        <dbReference type="Proteomes" id="UP000438448"/>
    </source>
</evidence>
<proteinExistence type="predicted"/>
<accession>A0A7K0DA75</accession>
<dbReference type="NCBIfam" id="TIGR01764">
    <property type="entry name" value="excise"/>
    <property type="match status" value="1"/>
</dbReference>
<protein>
    <recommendedName>
        <fullName evidence="1">Helix-turn-helix domain-containing protein</fullName>
    </recommendedName>
</protein>
<dbReference type="OrthoDB" id="4870800at2"/>
<dbReference type="InterPro" id="IPR010093">
    <property type="entry name" value="SinI_DNA-bd"/>
</dbReference>
<dbReference type="RefSeq" id="WP_153414469.1">
    <property type="nucleotide sequence ID" value="NZ_WEGK01000014.1"/>
</dbReference>
<organism evidence="2 3">
    <name type="scientific">Nocardia macrotermitis</name>
    <dbReference type="NCBI Taxonomy" id="2585198"/>
    <lineage>
        <taxon>Bacteria</taxon>
        <taxon>Bacillati</taxon>
        <taxon>Actinomycetota</taxon>
        <taxon>Actinomycetes</taxon>
        <taxon>Mycobacteriales</taxon>
        <taxon>Nocardiaceae</taxon>
        <taxon>Nocardia</taxon>
    </lineage>
</organism>